<proteinExistence type="predicted"/>
<protein>
    <recommendedName>
        <fullName evidence="2">AsmA-like C-terminal domain-containing protein</fullName>
    </recommendedName>
</protein>
<feature type="non-terminal residue" evidence="1">
    <location>
        <position position="203"/>
    </location>
</feature>
<organism evidence="1">
    <name type="scientific">marine metagenome</name>
    <dbReference type="NCBI Taxonomy" id="408172"/>
    <lineage>
        <taxon>unclassified sequences</taxon>
        <taxon>metagenomes</taxon>
        <taxon>ecological metagenomes</taxon>
    </lineage>
</organism>
<name>A0A382D364_9ZZZZ</name>
<gene>
    <name evidence="1" type="ORF">METZ01_LOCUS185338</name>
</gene>
<evidence type="ECO:0000313" key="1">
    <source>
        <dbReference type="EMBL" id="SVB32484.1"/>
    </source>
</evidence>
<accession>A0A382D364</accession>
<dbReference type="AlphaFoldDB" id="A0A382D364"/>
<evidence type="ECO:0008006" key="2">
    <source>
        <dbReference type="Google" id="ProtNLM"/>
    </source>
</evidence>
<sequence>MSNFTIGIKTKNPNIIFENNKIKLETIGTDFSIGSFFKKEFAINNVKITTKENSLKDIIGIVKIFKNTPQLFILNKMAKEGVVIADIDLNFDDKGKLTKGYNIKGSVKDGKIRLFNKKNINNISFDFNIKNKQYLLENGQIEYEKLKLSSKKIKVNDKNQYFLFEGDVSSPKSLVNSNLLTVIFKNNLENIGINNVNFGSENN</sequence>
<reference evidence="1" key="1">
    <citation type="submission" date="2018-05" db="EMBL/GenBank/DDBJ databases">
        <authorList>
            <person name="Lanie J.A."/>
            <person name="Ng W.-L."/>
            <person name="Kazmierczak K.M."/>
            <person name="Andrzejewski T.M."/>
            <person name="Davidsen T.M."/>
            <person name="Wayne K.J."/>
            <person name="Tettelin H."/>
            <person name="Glass J.I."/>
            <person name="Rusch D."/>
            <person name="Podicherti R."/>
            <person name="Tsui H.-C.T."/>
            <person name="Winkler M.E."/>
        </authorList>
    </citation>
    <scope>NUCLEOTIDE SEQUENCE</scope>
</reference>
<dbReference type="EMBL" id="UINC01037259">
    <property type="protein sequence ID" value="SVB32484.1"/>
    <property type="molecule type" value="Genomic_DNA"/>
</dbReference>